<proteinExistence type="predicted"/>
<dbReference type="Proteomes" id="UP000803884">
    <property type="component" value="Unassembled WGS sequence"/>
</dbReference>
<protein>
    <submittedName>
        <fullName evidence="3">Uncharacterized protein</fullName>
    </submittedName>
</protein>
<dbReference type="EMBL" id="JAAQHG020000002">
    <property type="protein sequence ID" value="KAL1590508.1"/>
    <property type="molecule type" value="Genomic_DNA"/>
</dbReference>
<accession>A0AB34L4M8</accession>
<dbReference type="RefSeq" id="XP_069233613.1">
    <property type="nucleotide sequence ID" value="XM_069369566.1"/>
</dbReference>
<gene>
    <name evidence="3" type="ORF">WHR41_00960</name>
</gene>
<evidence type="ECO:0000313" key="4">
    <source>
        <dbReference type="Proteomes" id="UP000803884"/>
    </source>
</evidence>
<feature type="region of interest" description="Disordered" evidence="2">
    <location>
        <begin position="195"/>
        <end position="219"/>
    </location>
</feature>
<keyword evidence="1" id="KW-0175">Coiled coil</keyword>
<evidence type="ECO:0000256" key="1">
    <source>
        <dbReference type="SAM" id="Coils"/>
    </source>
</evidence>
<keyword evidence="4" id="KW-1185">Reference proteome</keyword>
<organism evidence="3 4">
    <name type="scientific">Cladosporium halotolerans</name>
    <dbReference type="NCBI Taxonomy" id="1052096"/>
    <lineage>
        <taxon>Eukaryota</taxon>
        <taxon>Fungi</taxon>
        <taxon>Dikarya</taxon>
        <taxon>Ascomycota</taxon>
        <taxon>Pezizomycotina</taxon>
        <taxon>Dothideomycetes</taxon>
        <taxon>Dothideomycetidae</taxon>
        <taxon>Cladosporiales</taxon>
        <taxon>Cladosporiaceae</taxon>
        <taxon>Cladosporium</taxon>
    </lineage>
</organism>
<dbReference type="AlphaFoldDB" id="A0AB34L4M8"/>
<name>A0AB34L4M8_9PEZI</name>
<feature type="compositionally biased region" description="Polar residues" evidence="2">
    <location>
        <begin position="204"/>
        <end position="219"/>
    </location>
</feature>
<reference evidence="3 4" key="1">
    <citation type="journal article" date="2020" name="Microbiol. Resour. Announc.">
        <title>Draft Genome Sequence of a Cladosporium Species Isolated from the Mesophotic Ascidian Didemnum maculosum.</title>
        <authorList>
            <person name="Gioti A."/>
            <person name="Siaperas R."/>
            <person name="Nikolaivits E."/>
            <person name="Le Goff G."/>
            <person name="Ouazzani J."/>
            <person name="Kotoulas G."/>
            <person name="Topakas E."/>
        </authorList>
    </citation>
    <scope>NUCLEOTIDE SEQUENCE [LARGE SCALE GENOMIC DNA]</scope>
    <source>
        <strain evidence="3 4">TM138-S3</strain>
    </source>
</reference>
<comment type="caution">
    <text evidence="3">The sequence shown here is derived from an EMBL/GenBank/DDBJ whole genome shotgun (WGS) entry which is preliminary data.</text>
</comment>
<evidence type="ECO:0000313" key="3">
    <source>
        <dbReference type="EMBL" id="KAL1590508.1"/>
    </source>
</evidence>
<feature type="coiled-coil region" evidence="1">
    <location>
        <begin position="144"/>
        <end position="178"/>
    </location>
</feature>
<dbReference type="GeneID" id="96002404"/>
<feature type="coiled-coil region" evidence="1">
    <location>
        <begin position="88"/>
        <end position="115"/>
    </location>
</feature>
<evidence type="ECO:0000256" key="2">
    <source>
        <dbReference type="SAM" id="MobiDB-lite"/>
    </source>
</evidence>
<sequence length="219" mass="24770">MTNGTTSRLRTAASRLFKKGDDERRPALVISSPIPGTFVHHNAVATSAAAQEERAAAESTPVVQHDHQTIRDRDRNVASQMSVFNRRLNTTRDALSNAQNAAIELERQLSILRIELDNTIDVAGTARYLRDGILTQSWAADHPRERLREEVEELEARIERMRGDREQLERMAAELRLRDEIMVAIEYFLDQRRQGRLDTDREGGNTTAAGDNRGSNPRT</sequence>